<accession>A0A5S9M4N9</accession>
<dbReference type="AlphaFoldDB" id="A0A5S9M4N9"/>
<protein>
    <submittedName>
        <fullName evidence="2">Uncharacterized protein</fullName>
    </submittedName>
</protein>
<evidence type="ECO:0000313" key="2">
    <source>
        <dbReference type="EMBL" id="BBP88467.1"/>
    </source>
</evidence>
<proteinExistence type="predicted"/>
<reference evidence="2 3" key="1">
    <citation type="submission" date="2019-12" db="EMBL/GenBank/DDBJ databases">
        <title>Full genome sequence of a Bacillus safensis strain isolated from commercially available natto in Indonesia.</title>
        <authorList>
            <person name="Yoshida M."/>
            <person name="Uomi M."/>
            <person name="Waturangi D."/>
            <person name="Ekaputri J.J."/>
            <person name="Setiamarga D.H.E."/>
        </authorList>
    </citation>
    <scope>NUCLEOTIDE SEQUENCE [LARGE SCALE GENOMIC DNA]</scope>
    <source>
        <strain evidence="2 3">IDN1</strain>
    </source>
</reference>
<organism evidence="2 3">
    <name type="scientific">Bacillus safensis</name>
    <dbReference type="NCBI Taxonomy" id="561879"/>
    <lineage>
        <taxon>Bacteria</taxon>
        <taxon>Bacillati</taxon>
        <taxon>Bacillota</taxon>
        <taxon>Bacilli</taxon>
        <taxon>Bacillales</taxon>
        <taxon>Bacillaceae</taxon>
        <taxon>Bacillus</taxon>
    </lineage>
</organism>
<dbReference type="EMBL" id="AP021906">
    <property type="protein sequence ID" value="BBP88467.1"/>
    <property type="molecule type" value="Genomic_DNA"/>
</dbReference>
<keyword evidence="1" id="KW-1133">Transmembrane helix</keyword>
<feature type="transmembrane region" description="Helical" evidence="1">
    <location>
        <begin position="7"/>
        <end position="26"/>
    </location>
</feature>
<gene>
    <name evidence="2" type="ORF">BsIDN1_20850</name>
</gene>
<feature type="transmembrane region" description="Helical" evidence="1">
    <location>
        <begin position="32"/>
        <end position="51"/>
    </location>
</feature>
<evidence type="ECO:0000313" key="3">
    <source>
        <dbReference type="Proteomes" id="UP000464658"/>
    </source>
</evidence>
<name>A0A5S9M4N9_BACIA</name>
<sequence>MQSCNLLFEIVALAAVMVAGLLVKLIGPADTLLITTALFVISGLFIIGVKLKKTDEEKSSGH</sequence>
<evidence type="ECO:0000256" key="1">
    <source>
        <dbReference type="SAM" id="Phobius"/>
    </source>
</evidence>
<dbReference type="Proteomes" id="UP000464658">
    <property type="component" value="Chromosome"/>
</dbReference>
<keyword evidence="1" id="KW-0472">Membrane</keyword>
<keyword evidence="1" id="KW-0812">Transmembrane</keyword>